<dbReference type="InParanoid" id="A0A167K173"/>
<dbReference type="GeneID" id="28998231"/>
<evidence type="ECO:0000313" key="1">
    <source>
        <dbReference type="EMBL" id="OAD67040.1"/>
    </source>
</evidence>
<protein>
    <submittedName>
        <fullName evidence="1">Uncharacterized protein</fullName>
    </submittedName>
</protein>
<dbReference type="EMBL" id="KV441026">
    <property type="protein sequence ID" value="OAD67040.1"/>
    <property type="molecule type" value="Genomic_DNA"/>
</dbReference>
<dbReference type="AlphaFoldDB" id="A0A167K173"/>
<evidence type="ECO:0000313" key="2">
    <source>
        <dbReference type="Proteomes" id="UP000077315"/>
    </source>
</evidence>
<dbReference type="VEuPathDB" id="FungiDB:PHYBLDRAFT_174749"/>
<accession>A0A167K173</accession>
<name>A0A167K173_PHYB8</name>
<keyword evidence="2" id="KW-1185">Reference proteome</keyword>
<dbReference type="RefSeq" id="XP_018285080.1">
    <property type="nucleotide sequence ID" value="XM_018437325.1"/>
</dbReference>
<proteinExistence type="predicted"/>
<sequence>MNDLQKKVLFVIKRYETLESESLKIGLPNKAIDSRGYKKAIVTPKKSPVLLVPEAHVYPAIAAINPKKEIELPSYKTVLCNTGKISHGVLLMFNLKSNGWCGFRIFAYLKEGRENQFPLVKKMLATMVTHGKLYKHNFGMDVAEVTEIIAFGSEIDSALEKNIPYCPFSM</sequence>
<organism evidence="1 2">
    <name type="scientific">Phycomyces blakesleeanus (strain ATCC 8743b / DSM 1359 / FGSC 10004 / NBRC 33097 / NRRL 1555)</name>
    <dbReference type="NCBI Taxonomy" id="763407"/>
    <lineage>
        <taxon>Eukaryota</taxon>
        <taxon>Fungi</taxon>
        <taxon>Fungi incertae sedis</taxon>
        <taxon>Mucoromycota</taxon>
        <taxon>Mucoromycotina</taxon>
        <taxon>Mucoromycetes</taxon>
        <taxon>Mucorales</taxon>
        <taxon>Phycomycetaceae</taxon>
        <taxon>Phycomyces</taxon>
    </lineage>
</organism>
<dbReference type="OrthoDB" id="2379842at2759"/>
<gene>
    <name evidence="1" type="ORF">PHYBLDRAFT_174749</name>
</gene>
<reference evidence="2" key="1">
    <citation type="submission" date="2015-06" db="EMBL/GenBank/DDBJ databases">
        <title>Expansion of signal transduction pathways in fungi by whole-genome duplication.</title>
        <authorList>
            <consortium name="DOE Joint Genome Institute"/>
            <person name="Corrochano L.M."/>
            <person name="Kuo A."/>
            <person name="Marcet-Houben M."/>
            <person name="Polaino S."/>
            <person name="Salamov A."/>
            <person name="Villalobos J.M."/>
            <person name="Alvarez M.I."/>
            <person name="Avalos J."/>
            <person name="Benito E.P."/>
            <person name="Benoit I."/>
            <person name="Burger G."/>
            <person name="Camino L.P."/>
            <person name="Canovas D."/>
            <person name="Cerda-Olmedo E."/>
            <person name="Cheng J.-F."/>
            <person name="Dominguez A."/>
            <person name="Elias M."/>
            <person name="Eslava A.P."/>
            <person name="Glaser F."/>
            <person name="Grimwood J."/>
            <person name="Gutierrez G."/>
            <person name="Heitman J."/>
            <person name="Henrissat B."/>
            <person name="Iturriaga E.A."/>
            <person name="Lang B.F."/>
            <person name="Lavin J.L."/>
            <person name="Lee S."/>
            <person name="Li W."/>
            <person name="Lindquist E."/>
            <person name="Lopez-Garcia S."/>
            <person name="Luque E.M."/>
            <person name="Marcos A.T."/>
            <person name="Martin J."/>
            <person name="McCluskey K."/>
            <person name="Medina H.R."/>
            <person name="Miralles-Duran A."/>
            <person name="Miyazaki A."/>
            <person name="Munoz-Torres E."/>
            <person name="Oguiza J.A."/>
            <person name="Ohm R."/>
            <person name="Olmedo M."/>
            <person name="Orejas M."/>
            <person name="Ortiz-Castellanos L."/>
            <person name="Pisabarro A.G."/>
            <person name="Rodriguez-Romero J."/>
            <person name="Ruiz-Herrera J."/>
            <person name="Ruiz-Vazquez R."/>
            <person name="Sanz C."/>
            <person name="Schackwitz W."/>
            <person name="Schmutz J."/>
            <person name="Shahriari M."/>
            <person name="Shelest E."/>
            <person name="Silva-Franco F."/>
            <person name="Soanes D."/>
            <person name="Syed K."/>
            <person name="Tagua V.G."/>
            <person name="Talbot N.J."/>
            <person name="Thon M."/>
            <person name="De vries R.P."/>
            <person name="Wiebenga A."/>
            <person name="Yadav J.S."/>
            <person name="Braun E.L."/>
            <person name="Baker S."/>
            <person name="Garre V."/>
            <person name="Horwitz B."/>
            <person name="Torres-Martinez S."/>
            <person name="Idnurm A."/>
            <person name="Herrera-Estrella A."/>
            <person name="Gabaldon T."/>
            <person name="Grigoriev I.V."/>
        </authorList>
    </citation>
    <scope>NUCLEOTIDE SEQUENCE [LARGE SCALE GENOMIC DNA]</scope>
    <source>
        <strain evidence="2">NRRL 1555(-)</strain>
    </source>
</reference>
<dbReference type="Proteomes" id="UP000077315">
    <property type="component" value="Unassembled WGS sequence"/>
</dbReference>